<gene>
    <name evidence="1" type="ORF">EHS13_28925</name>
</gene>
<dbReference type="OrthoDB" id="2390233at2"/>
<proteinExistence type="predicted"/>
<dbReference type="KEGG" id="ppsc:EHS13_28925"/>
<dbReference type="Proteomes" id="UP000426246">
    <property type="component" value="Chromosome"/>
</dbReference>
<name>A0A6B8RRN1_9BACL</name>
<evidence type="ECO:0000313" key="1">
    <source>
        <dbReference type="EMBL" id="QGQ98619.1"/>
    </source>
</evidence>
<dbReference type="AlphaFoldDB" id="A0A6B8RRN1"/>
<evidence type="ECO:0000313" key="2">
    <source>
        <dbReference type="Proteomes" id="UP000426246"/>
    </source>
</evidence>
<organism evidence="1 2">
    <name type="scientific">Paenibacillus psychroresistens</name>
    <dbReference type="NCBI Taxonomy" id="1778678"/>
    <lineage>
        <taxon>Bacteria</taxon>
        <taxon>Bacillati</taxon>
        <taxon>Bacillota</taxon>
        <taxon>Bacilli</taxon>
        <taxon>Bacillales</taxon>
        <taxon>Paenibacillaceae</taxon>
        <taxon>Paenibacillus</taxon>
    </lineage>
</organism>
<dbReference type="EMBL" id="CP034235">
    <property type="protein sequence ID" value="QGQ98619.1"/>
    <property type="molecule type" value="Genomic_DNA"/>
</dbReference>
<protein>
    <recommendedName>
        <fullName evidence="3">Transcriptional regulator</fullName>
    </recommendedName>
</protein>
<keyword evidence="2" id="KW-1185">Reference proteome</keyword>
<evidence type="ECO:0008006" key="3">
    <source>
        <dbReference type="Google" id="ProtNLM"/>
    </source>
</evidence>
<sequence length="83" mass="9634">MKEEIILKLQVECVMFFHNNPYALESIEGLSMRLGREAELLEAILLRLVSLAILERIGNGPRSIYRYIPPITMEDKDLQWKSS</sequence>
<accession>A0A6B8RRN1</accession>
<reference evidence="2" key="1">
    <citation type="submission" date="2018-11" db="EMBL/GenBank/DDBJ databases">
        <title>Complete genome sequence of Paenibacillus sp. ML311-T8.</title>
        <authorList>
            <person name="Nam Y.-D."/>
            <person name="Kang J."/>
            <person name="Chung W.-H."/>
            <person name="Park Y.S."/>
        </authorList>
    </citation>
    <scope>NUCLEOTIDE SEQUENCE [LARGE SCALE GENOMIC DNA]</scope>
    <source>
        <strain evidence="2">ML311-T8</strain>
    </source>
</reference>
<dbReference type="RefSeq" id="WP_155703728.1">
    <property type="nucleotide sequence ID" value="NZ_CP034235.1"/>
</dbReference>